<proteinExistence type="predicted"/>
<gene>
    <name evidence="1" type="ORF">DENOEST_3878</name>
</gene>
<dbReference type="Gene3D" id="3.40.50.10140">
    <property type="entry name" value="Toll/interleukin-1 receptor homology (TIR) domain"/>
    <property type="match status" value="1"/>
</dbReference>
<dbReference type="Proteomes" id="UP000515733">
    <property type="component" value="Chromosome"/>
</dbReference>
<dbReference type="KEGG" id="doe:DENOEST_3878"/>
<sequence>MTDSTDAIDKPKGSATPLIFISHDTRDGDLAEAFSKLLKSVSAGMLKSFRSSDKKGAEGIEFGDEWYKALMTKLHSASDVVCLLTERSLERPWILYEAGVAKGKLDTPVHGLALGVPLSRVSTGPFYQFQNSDDSEDLLSKLTLQLCRRVPGLEPDTDVVKAQVQIFKTTAAEILKSLGTTKEPEKKESIEEGAVAKVLEEMKLLVRELPIRLEQRMVDGPDRFRSRRPRRFHPMMIDEMSHMIARRSDDPVGILLIAGFLRDDFPWLYEIGMEAYRVAKAEGSEAAHDALHMFRNACEVTMHGPFLDELGLSNKEAHMMFRELPMIIDHYMHRILDDKPVRKRNRMQKSDESQSNGR</sequence>
<evidence type="ECO:0000313" key="1">
    <source>
        <dbReference type="EMBL" id="CAB1371032.1"/>
    </source>
</evidence>
<dbReference type="SUPFAM" id="SSF52200">
    <property type="entry name" value="Toll/Interleukin receptor TIR domain"/>
    <property type="match status" value="1"/>
</dbReference>
<evidence type="ECO:0008006" key="3">
    <source>
        <dbReference type="Google" id="ProtNLM"/>
    </source>
</evidence>
<accession>A0A6S6YUA6</accession>
<dbReference type="InterPro" id="IPR035897">
    <property type="entry name" value="Toll_tir_struct_dom_sf"/>
</dbReference>
<dbReference type="OrthoDB" id="122965at2"/>
<keyword evidence="2" id="KW-1185">Reference proteome</keyword>
<protein>
    <recommendedName>
        <fullName evidence="3">TIR domain-containing protein</fullName>
    </recommendedName>
</protein>
<reference evidence="1 2" key="1">
    <citation type="submission" date="2020-03" db="EMBL/GenBank/DDBJ databases">
        <authorList>
            <consortium name="Genoscope - CEA"/>
            <person name="William W."/>
        </authorList>
    </citation>
    <scope>NUCLEOTIDE SEQUENCE [LARGE SCALE GENOMIC DNA]</scope>
    <source>
        <strain evidence="2">DSM 16959</strain>
    </source>
</reference>
<dbReference type="EMBL" id="LR778301">
    <property type="protein sequence ID" value="CAB1371032.1"/>
    <property type="molecule type" value="Genomic_DNA"/>
</dbReference>
<name>A0A6S6YUA6_9PROT</name>
<dbReference type="AlphaFoldDB" id="A0A6S6YUA6"/>
<dbReference type="RefSeq" id="WP_145772023.1">
    <property type="nucleotide sequence ID" value="NZ_LR778301.1"/>
</dbReference>
<evidence type="ECO:0000313" key="2">
    <source>
        <dbReference type="Proteomes" id="UP000515733"/>
    </source>
</evidence>
<organism evidence="1 2">
    <name type="scientific">Denitratisoma oestradiolicum</name>
    <dbReference type="NCBI Taxonomy" id="311182"/>
    <lineage>
        <taxon>Bacteria</taxon>
        <taxon>Pseudomonadati</taxon>
        <taxon>Pseudomonadota</taxon>
        <taxon>Betaproteobacteria</taxon>
        <taxon>Nitrosomonadales</taxon>
        <taxon>Sterolibacteriaceae</taxon>
        <taxon>Denitratisoma</taxon>
    </lineage>
</organism>